<accession>A0A2H0TYU6</accession>
<dbReference type="EMBL" id="PFBU01000036">
    <property type="protein sequence ID" value="PIR78396.1"/>
    <property type="molecule type" value="Genomic_DNA"/>
</dbReference>
<evidence type="ECO:0008006" key="3">
    <source>
        <dbReference type="Google" id="ProtNLM"/>
    </source>
</evidence>
<name>A0A2H0TYU6_9BACT</name>
<dbReference type="AlphaFoldDB" id="A0A2H0TYU6"/>
<evidence type="ECO:0000313" key="1">
    <source>
        <dbReference type="EMBL" id="PIR78396.1"/>
    </source>
</evidence>
<sequence length="310" mass="35415">MNKNIETLKNFTVKNIPNLDVAVLGALELFVSAKLPEYSVKFKKPLVVGSVNAAFTGRVLFSDRDVVFADESNFLDKLNNIKGIDGAILISASGSKHAILIARELKKRNITTFLITNNENAPAKKYIVKENLFVFPKNREPYTYNTSTYMGMMFGHTHEDPAHIYNFILKKTQKEIKKDFAKYDAYYLLVPEKFSEMKGMFLTKFDEMFQPAVSGRVFTFEESKHAKTVVRSDKELFISFGEENKYYGPVKNRMHITLPREINYAGFLAIVYYVLGKVQGAYPPYFQKGIAAYCKKASEIFGYEIKPIVE</sequence>
<dbReference type="Proteomes" id="UP000230852">
    <property type="component" value="Unassembled WGS sequence"/>
</dbReference>
<proteinExistence type="predicted"/>
<gene>
    <name evidence="1" type="ORF">COU28_01845</name>
</gene>
<dbReference type="GO" id="GO:1901135">
    <property type="term" value="P:carbohydrate derivative metabolic process"/>
    <property type="evidence" value="ECO:0007669"/>
    <property type="project" value="InterPro"/>
</dbReference>
<comment type="caution">
    <text evidence="1">The sequence shown here is derived from an EMBL/GenBank/DDBJ whole genome shotgun (WGS) entry which is preliminary data.</text>
</comment>
<dbReference type="GO" id="GO:0097367">
    <property type="term" value="F:carbohydrate derivative binding"/>
    <property type="evidence" value="ECO:0007669"/>
    <property type="project" value="InterPro"/>
</dbReference>
<protein>
    <recommendedName>
        <fullName evidence="3">SIS domain-containing protein</fullName>
    </recommendedName>
</protein>
<reference evidence="2" key="1">
    <citation type="submission" date="2017-09" db="EMBL/GenBank/DDBJ databases">
        <title>Depth-based differentiation of microbial function through sediment-hosted aquifers and enrichment of novel symbionts in the deep terrestrial subsurface.</title>
        <authorList>
            <person name="Probst A.J."/>
            <person name="Ladd B."/>
            <person name="Jarett J.K."/>
            <person name="Geller-Mcgrath D.E."/>
            <person name="Sieber C.M.K."/>
            <person name="Emerson J.B."/>
            <person name="Anantharaman K."/>
            <person name="Thomas B.C."/>
            <person name="Malmstrom R."/>
            <person name="Stieglmeier M."/>
            <person name="Klingl A."/>
            <person name="Woyke T."/>
            <person name="Ryan C.M."/>
            <person name="Banfield J.F."/>
        </authorList>
    </citation>
    <scope>NUCLEOTIDE SEQUENCE [LARGE SCALE GENOMIC DNA]</scope>
</reference>
<dbReference type="Gene3D" id="3.40.50.10490">
    <property type="entry name" value="Glucose-6-phosphate isomerase like protein, domain 1"/>
    <property type="match status" value="1"/>
</dbReference>
<evidence type="ECO:0000313" key="2">
    <source>
        <dbReference type="Proteomes" id="UP000230852"/>
    </source>
</evidence>
<dbReference type="InterPro" id="IPR046348">
    <property type="entry name" value="SIS_dom_sf"/>
</dbReference>
<dbReference type="SUPFAM" id="SSF53697">
    <property type="entry name" value="SIS domain"/>
    <property type="match status" value="1"/>
</dbReference>
<organism evidence="1 2">
    <name type="scientific">Candidatus Magasanikbacteria bacterium CG10_big_fil_rev_8_21_14_0_10_36_16</name>
    <dbReference type="NCBI Taxonomy" id="1974645"/>
    <lineage>
        <taxon>Bacteria</taxon>
        <taxon>Candidatus Magasanikiibacteriota</taxon>
    </lineage>
</organism>